<dbReference type="PANTHER" id="PTHR34698:SF2">
    <property type="entry name" value="5-OXOPROLINASE SUBUNIT B"/>
    <property type="match status" value="1"/>
</dbReference>
<organism evidence="5 6">
    <name type="scientific">Maribacter aquimaris</name>
    <dbReference type="NCBI Taxonomy" id="2737171"/>
    <lineage>
        <taxon>Bacteria</taxon>
        <taxon>Pseudomonadati</taxon>
        <taxon>Bacteroidota</taxon>
        <taxon>Flavobacteriia</taxon>
        <taxon>Flavobacteriales</taxon>
        <taxon>Flavobacteriaceae</taxon>
        <taxon>Maribacter</taxon>
    </lineage>
</organism>
<dbReference type="PANTHER" id="PTHR34698">
    <property type="entry name" value="5-OXOPROLINASE SUBUNIT B"/>
    <property type="match status" value="1"/>
</dbReference>
<dbReference type="InterPro" id="IPR003833">
    <property type="entry name" value="CT_C_D"/>
</dbReference>
<dbReference type="InterPro" id="IPR010016">
    <property type="entry name" value="PxpB"/>
</dbReference>
<dbReference type="SMART" id="SM00796">
    <property type="entry name" value="AHS1"/>
    <property type="match status" value="1"/>
</dbReference>
<proteinExistence type="predicted"/>
<sequence>MMEYPISIRSFGEHAVLIEWPNEVDDAILEDIIQFRSFLKQNYLDPQEWEMVPAYNSLTLIDRERTIDYQMFKAQLKIWYRERVGVKSRLRYLWKLPVCYDLDFAIDLEEVAERLGQSVARIIELHTSNVFTVYGIGFLPGFMYLGGLPKELEVPRRLEPRQKVAKGAVGLAGKQTGIYPQESPGGWNIIGNCSVPIFDVKREEPCFVNVGDRIQFYAISRAEYDLHKIQGEVGIYQFEKIKLDA</sequence>
<dbReference type="GO" id="GO:0017168">
    <property type="term" value="F:5-oxoprolinase (ATP-hydrolyzing) activity"/>
    <property type="evidence" value="ECO:0007669"/>
    <property type="project" value="UniProtKB-EC"/>
</dbReference>
<dbReference type="SUPFAM" id="SSF160467">
    <property type="entry name" value="PH0987 N-terminal domain-like"/>
    <property type="match status" value="1"/>
</dbReference>
<feature type="domain" description="Carboxyltransferase" evidence="4">
    <location>
        <begin position="6"/>
        <end position="208"/>
    </location>
</feature>
<name>A0ABR7V0L1_9FLAO</name>
<evidence type="ECO:0000256" key="1">
    <source>
        <dbReference type="ARBA" id="ARBA00022741"/>
    </source>
</evidence>
<keyword evidence="1" id="KW-0547">Nucleotide-binding</keyword>
<accession>A0ABR7V0L1</accession>
<gene>
    <name evidence="5" type="primary">pxpB</name>
    <name evidence="5" type="ORF">HPE56_06590</name>
</gene>
<dbReference type="SUPFAM" id="SSF50891">
    <property type="entry name" value="Cyclophilin-like"/>
    <property type="match status" value="1"/>
</dbReference>
<dbReference type="Gene3D" id="3.30.1360.40">
    <property type="match status" value="1"/>
</dbReference>
<dbReference type="Proteomes" id="UP001166021">
    <property type="component" value="Unassembled WGS sequence"/>
</dbReference>
<reference evidence="5" key="1">
    <citation type="submission" date="2020-05" db="EMBL/GenBank/DDBJ databases">
        <title>The draft genome sequence of Maribacter sp. ANRC-HE7.</title>
        <authorList>
            <person name="Mu L."/>
        </authorList>
    </citation>
    <scope>NUCLEOTIDE SEQUENCE</scope>
    <source>
        <strain evidence="5">ANRC-HE7</strain>
    </source>
</reference>
<dbReference type="InterPro" id="IPR029000">
    <property type="entry name" value="Cyclophilin-like_dom_sf"/>
</dbReference>
<dbReference type="EC" id="3.5.2.9" evidence="5"/>
<keyword evidence="6" id="KW-1185">Reference proteome</keyword>
<keyword evidence="2 5" id="KW-0378">Hydrolase</keyword>
<evidence type="ECO:0000256" key="2">
    <source>
        <dbReference type="ARBA" id="ARBA00022801"/>
    </source>
</evidence>
<dbReference type="Gene3D" id="2.40.100.10">
    <property type="entry name" value="Cyclophilin-like"/>
    <property type="match status" value="1"/>
</dbReference>
<evidence type="ECO:0000259" key="4">
    <source>
        <dbReference type="SMART" id="SM00796"/>
    </source>
</evidence>
<dbReference type="NCBIfam" id="TIGR00370">
    <property type="entry name" value="5-oxoprolinase subunit PxpB"/>
    <property type="match status" value="1"/>
</dbReference>
<evidence type="ECO:0000313" key="6">
    <source>
        <dbReference type="Proteomes" id="UP001166021"/>
    </source>
</evidence>
<evidence type="ECO:0000313" key="5">
    <source>
        <dbReference type="EMBL" id="MBD0777454.1"/>
    </source>
</evidence>
<dbReference type="EMBL" id="JABTCF010000003">
    <property type="protein sequence ID" value="MBD0777454.1"/>
    <property type="molecule type" value="Genomic_DNA"/>
</dbReference>
<keyword evidence="3" id="KW-0067">ATP-binding</keyword>
<evidence type="ECO:0000256" key="3">
    <source>
        <dbReference type="ARBA" id="ARBA00022840"/>
    </source>
</evidence>
<dbReference type="Pfam" id="PF02682">
    <property type="entry name" value="CT_C_D"/>
    <property type="match status" value="1"/>
</dbReference>
<protein>
    <submittedName>
        <fullName evidence="5">5-oxoprolinase subunit PxpB</fullName>
        <ecNumber evidence="5">3.5.2.9</ecNumber>
    </submittedName>
</protein>
<comment type="caution">
    <text evidence="5">The sequence shown here is derived from an EMBL/GenBank/DDBJ whole genome shotgun (WGS) entry which is preliminary data.</text>
</comment>